<evidence type="ECO:0000256" key="2">
    <source>
        <dbReference type="ARBA" id="ARBA00022475"/>
    </source>
</evidence>
<dbReference type="InterPro" id="IPR015853">
    <property type="entry name" value="ABC_transpr_FbpC"/>
</dbReference>
<keyword evidence="5" id="KW-0472">Membrane</keyword>
<keyword evidence="3" id="KW-0547">Nucleotide-binding</keyword>
<dbReference type="Gene3D" id="3.40.50.300">
    <property type="entry name" value="P-loop containing nucleotide triphosphate hydrolases"/>
    <property type="match status" value="1"/>
</dbReference>
<dbReference type="GO" id="GO:0015408">
    <property type="term" value="F:ABC-type ferric iron transporter activity"/>
    <property type="evidence" value="ECO:0007669"/>
    <property type="project" value="InterPro"/>
</dbReference>
<evidence type="ECO:0000256" key="4">
    <source>
        <dbReference type="ARBA" id="ARBA00022840"/>
    </source>
</evidence>
<dbReference type="EMBL" id="AZHW01001257">
    <property type="protein sequence ID" value="ETW93320.1"/>
    <property type="molecule type" value="Genomic_DNA"/>
</dbReference>
<keyword evidence="4" id="KW-0067">ATP-binding</keyword>
<dbReference type="SMART" id="SM00382">
    <property type="entry name" value="AAA"/>
    <property type="match status" value="1"/>
</dbReference>
<dbReference type="InterPro" id="IPR047641">
    <property type="entry name" value="ABC_transpr_MalK/UgpC-like"/>
</dbReference>
<gene>
    <name evidence="7" type="ORF">ETSY1_39740</name>
</gene>
<dbReference type="PANTHER" id="PTHR43875">
    <property type="entry name" value="MALTODEXTRIN IMPORT ATP-BINDING PROTEIN MSMX"/>
    <property type="match status" value="1"/>
</dbReference>
<dbReference type="GO" id="GO:0055052">
    <property type="term" value="C:ATP-binding cassette (ABC) transporter complex, substrate-binding subunit-containing"/>
    <property type="evidence" value="ECO:0007669"/>
    <property type="project" value="TreeGrafter"/>
</dbReference>
<dbReference type="Proteomes" id="UP000019141">
    <property type="component" value="Unassembled WGS sequence"/>
</dbReference>
<dbReference type="Gene3D" id="2.40.50.140">
    <property type="entry name" value="Nucleic acid-binding proteins"/>
    <property type="match status" value="1"/>
</dbReference>
<evidence type="ECO:0000313" key="7">
    <source>
        <dbReference type="EMBL" id="ETW93320.1"/>
    </source>
</evidence>
<dbReference type="InterPro" id="IPR012340">
    <property type="entry name" value="NA-bd_OB-fold"/>
</dbReference>
<dbReference type="Pfam" id="PF00005">
    <property type="entry name" value="ABC_tran"/>
    <property type="match status" value="1"/>
</dbReference>
<feature type="domain" description="ABC transporter" evidence="6">
    <location>
        <begin position="8"/>
        <end position="245"/>
    </location>
</feature>
<dbReference type="InterPro" id="IPR003439">
    <property type="entry name" value="ABC_transporter-like_ATP-bd"/>
</dbReference>
<dbReference type="InterPro" id="IPR017871">
    <property type="entry name" value="ABC_transporter-like_CS"/>
</dbReference>
<dbReference type="AlphaFoldDB" id="W4L6N5"/>
<keyword evidence="1" id="KW-0813">Transport</keyword>
<protein>
    <recommendedName>
        <fullName evidence="6">ABC transporter domain-containing protein</fullName>
    </recommendedName>
</protein>
<keyword evidence="8" id="KW-1185">Reference proteome</keyword>
<dbReference type="GO" id="GO:0005524">
    <property type="term" value="F:ATP binding"/>
    <property type="evidence" value="ECO:0007669"/>
    <property type="project" value="UniProtKB-KW"/>
</dbReference>
<keyword evidence="2" id="KW-1003">Cell membrane</keyword>
<evidence type="ECO:0000256" key="3">
    <source>
        <dbReference type="ARBA" id="ARBA00022741"/>
    </source>
</evidence>
<proteinExistence type="predicted"/>
<dbReference type="InterPro" id="IPR027417">
    <property type="entry name" value="P-loop_NTPase"/>
</dbReference>
<comment type="caution">
    <text evidence="7">The sequence shown here is derived from an EMBL/GenBank/DDBJ whole genome shotgun (WGS) entry which is preliminary data.</text>
</comment>
<dbReference type="SUPFAM" id="SSF52540">
    <property type="entry name" value="P-loop containing nucleoside triphosphate hydrolases"/>
    <property type="match status" value="1"/>
</dbReference>
<evidence type="ECO:0000313" key="8">
    <source>
        <dbReference type="Proteomes" id="UP000019141"/>
    </source>
</evidence>
<dbReference type="InterPro" id="IPR003593">
    <property type="entry name" value="AAA+_ATPase"/>
</dbReference>
<organism evidence="7 8">
    <name type="scientific">Entotheonella factor</name>
    <dbReference type="NCBI Taxonomy" id="1429438"/>
    <lineage>
        <taxon>Bacteria</taxon>
        <taxon>Pseudomonadati</taxon>
        <taxon>Nitrospinota/Tectimicrobiota group</taxon>
        <taxon>Candidatus Tectimicrobiota</taxon>
        <taxon>Candidatus Entotheonellia</taxon>
        <taxon>Candidatus Entotheonellales</taxon>
        <taxon>Candidatus Entotheonellaceae</taxon>
        <taxon>Candidatus Entotheonella</taxon>
    </lineage>
</organism>
<dbReference type="InterPro" id="IPR008995">
    <property type="entry name" value="Mo/tungstate-bd_C_term_dom"/>
</dbReference>
<dbReference type="PANTHER" id="PTHR43875:SF1">
    <property type="entry name" value="OSMOPROTECTIVE COMPOUNDS UPTAKE ATP-BINDING PROTEIN GGTA"/>
    <property type="match status" value="1"/>
</dbReference>
<reference evidence="7 8" key="1">
    <citation type="journal article" date="2014" name="Nature">
        <title>An environmental bacterial taxon with a large and distinct metabolic repertoire.</title>
        <authorList>
            <person name="Wilson M.C."/>
            <person name="Mori T."/>
            <person name="Ruckert C."/>
            <person name="Uria A.R."/>
            <person name="Helf M.J."/>
            <person name="Takada K."/>
            <person name="Gernert C."/>
            <person name="Steffens U.A."/>
            <person name="Heycke N."/>
            <person name="Schmitt S."/>
            <person name="Rinke C."/>
            <person name="Helfrich E.J."/>
            <person name="Brachmann A.O."/>
            <person name="Gurgui C."/>
            <person name="Wakimoto T."/>
            <person name="Kracht M."/>
            <person name="Crusemann M."/>
            <person name="Hentschel U."/>
            <person name="Abe I."/>
            <person name="Matsunaga S."/>
            <person name="Kalinowski J."/>
            <person name="Takeyama H."/>
            <person name="Piel J."/>
        </authorList>
    </citation>
    <scope>NUCLEOTIDE SEQUENCE [LARGE SCALE GENOMIC DNA]</scope>
    <source>
        <strain evidence="8">TSY1</strain>
    </source>
</reference>
<dbReference type="HOGENOM" id="CLU_000604_1_1_7"/>
<dbReference type="GO" id="GO:0016887">
    <property type="term" value="F:ATP hydrolysis activity"/>
    <property type="evidence" value="ECO:0007669"/>
    <property type="project" value="InterPro"/>
</dbReference>
<dbReference type="InterPro" id="IPR040582">
    <property type="entry name" value="OB_MalK-like"/>
</dbReference>
<name>W4L6N5_ENTF1</name>
<dbReference type="FunFam" id="3.40.50.300:FF:000042">
    <property type="entry name" value="Maltose/maltodextrin ABC transporter, ATP-binding protein"/>
    <property type="match status" value="1"/>
</dbReference>
<dbReference type="PROSITE" id="PS50893">
    <property type="entry name" value="ABC_TRANSPORTER_2"/>
    <property type="match status" value="1"/>
</dbReference>
<evidence type="ECO:0000256" key="1">
    <source>
        <dbReference type="ARBA" id="ARBA00022448"/>
    </source>
</evidence>
<sequence length="371" mass="41564">MTSTSSELHIIRVSKSFQTGRRARVPVLQEASLWLRRGESVSVLGPTGCGKSTLLRLIAGLDQPDSGSITFDGEAVDHLSPYQRGIGFVFQNYALYPHFKVHGNIAFYFRLRRWTPDAVDDKVHETAAIMGMGFEALLGRMPRNLSGGEKQRVALARCISHSPRVLLLDEPFSNLDASLRLKTRSEVKRLVERFGLTTVFVTHDQSEAVAMGHRLAIMHAGEIIQVGTFQELYQQPLNQFVAGFLGSPPMHFFKGWRQGDDIVFDIGQTRLRTPVPDRLQHRLAPDSRLQIGLRPEHFYLAEPDAPLSLPCDIDSVEMLVSDAAQLVYVKHGSTKFCAKLSLQYAHRPHDTIWLGLPPAHIHVFDADGKRL</sequence>
<dbReference type="Gene3D" id="2.40.50.100">
    <property type="match status" value="1"/>
</dbReference>
<dbReference type="PROSITE" id="PS00211">
    <property type="entry name" value="ABC_TRANSPORTER_1"/>
    <property type="match status" value="1"/>
</dbReference>
<dbReference type="CDD" id="cd03259">
    <property type="entry name" value="ABC_Carb_Solutes_like"/>
    <property type="match status" value="1"/>
</dbReference>
<dbReference type="Pfam" id="PF17912">
    <property type="entry name" value="OB_MalK"/>
    <property type="match status" value="1"/>
</dbReference>
<dbReference type="SUPFAM" id="SSF50331">
    <property type="entry name" value="MOP-like"/>
    <property type="match status" value="1"/>
</dbReference>
<evidence type="ECO:0000256" key="5">
    <source>
        <dbReference type="ARBA" id="ARBA00023136"/>
    </source>
</evidence>
<evidence type="ECO:0000259" key="6">
    <source>
        <dbReference type="PROSITE" id="PS50893"/>
    </source>
</evidence>
<accession>W4L6N5</accession>